<protein>
    <submittedName>
        <fullName evidence="2">Uncharacterized protein</fullName>
    </submittedName>
</protein>
<evidence type="ECO:0000313" key="1">
    <source>
        <dbReference type="Proteomes" id="UP000887565"/>
    </source>
</evidence>
<evidence type="ECO:0000313" key="2">
    <source>
        <dbReference type="WBParaSite" id="nRc.2.0.1.t30068-RA"/>
    </source>
</evidence>
<name>A0A915JVG4_ROMCU</name>
<accession>A0A915JVG4</accession>
<dbReference type="AlphaFoldDB" id="A0A915JVG4"/>
<dbReference type="WBParaSite" id="nRc.2.0.1.t30068-RA">
    <property type="protein sequence ID" value="nRc.2.0.1.t30068-RA"/>
    <property type="gene ID" value="nRc.2.0.1.g30068"/>
</dbReference>
<reference evidence="2" key="1">
    <citation type="submission" date="2022-11" db="UniProtKB">
        <authorList>
            <consortium name="WormBaseParasite"/>
        </authorList>
    </citation>
    <scope>IDENTIFICATION</scope>
</reference>
<organism evidence="1 2">
    <name type="scientific">Romanomermis culicivorax</name>
    <name type="common">Nematode worm</name>
    <dbReference type="NCBI Taxonomy" id="13658"/>
    <lineage>
        <taxon>Eukaryota</taxon>
        <taxon>Metazoa</taxon>
        <taxon>Ecdysozoa</taxon>
        <taxon>Nematoda</taxon>
        <taxon>Enoplea</taxon>
        <taxon>Dorylaimia</taxon>
        <taxon>Mermithida</taxon>
        <taxon>Mermithoidea</taxon>
        <taxon>Mermithidae</taxon>
        <taxon>Romanomermis</taxon>
    </lineage>
</organism>
<sequence>MGLLGPNSARWALKFIANGTITISPIKKFLLDGEPSSPAVDAVCRAVEQASHILLPAVVATPPTAALPVAATWPSETVTIATSPPAKDKATNQIWPAAAQNTSPATTTESSIIEPMAIKETMHPVNEDVSIIEESPFPTETALQSPKVGVLREIYACG</sequence>
<dbReference type="Proteomes" id="UP000887565">
    <property type="component" value="Unplaced"/>
</dbReference>
<proteinExistence type="predicted"/>
<keyword evidence="1" id="KW-1185">Reference proteome</keyword>